<dbReference type="EMBL" id="PVZC01000001">
    <property type="protein sequence ID" value="PRY01665.1"/>
    <property type="molecule type" value="Genomic_DNA"/>
</dbReference>
<dbReference type="PANTHER" id="PTHR43466">
    <property type="entry name" value="2-OXO-4-HYDROXY-4-CARBOXY-5-UREIDOIMIDAZOLINE DECARBOXYLASE-RELATED"/>
    <property type="match status" value="1"/>
</dbReference>
<reference evidence="8 9" key="1">
    <citation type="submission" date="2018-03" db="EMBL/GenBank/DDBJ databases">
        <title>Genomic Encyclopedia of Archaeal and Bacterial Type Strains, Phase II (KMG-II): from individual species to whole genera.</title>
        <authorList>
            <person name="Goeker M."/>
        </authorList>
    </citation>
    <scope>NUCLEOTIDE SEQUENCE [LARGE SCALE GENOMIC DNA]</scope>
    <source>
        <strain evidence="8 9">DSM 45601</strain>
    </source>
</reference>
<gene>
    <name evidence="8" type="ORF">CLV72_101249</name>
</gene>
<evidence type="ECO:0000256" key="6">
    <source>
        <dbReference type="ARBA" id="ARBA00023239"/>
    </source>
</evidence>
<name>A0A2T0QCN4_9ACTN</name>
<dbReference type="NCBIfam" id="NF010372">
    <property type="entry name" value="PRK13798.1"/>
    <property type="match status" value="1"/>
</dbReference>
<dbReference type="PANTHER" id="PTHR43466:SF1">
    <property type="entry name" value="2-OXO-4-HYDROXY-4-CARBOXY-5-UREIDOIMIDAZOLINE DECARBOXYLASE-RELATED"/>
    <property type="match status" value="1"/>
</dbReference>
<evidence type="ECO:0000313" key="8">
    <source>
        <dbReference type="EMBL" id="PRY01665.1"/>
    </source>
</evidence>
<keyword evidence="5" id="KW-0210">Decarboxylase</keyword>
<dbReference type="Proteomes" id="UP000237846">
    <property type="component" value="Unassembled WGS sequence"/>
</dbReference>
<evidence type="ECO:0000256" key="2">
    <source>
        <dbReference type="ARBA" id="ARBA00004754"/>
    </source>
</evidence>
<keyword evidence="9" id="KW-1185">Reference proteome</keyword>
<dbReference type="EC" id="4.1.1.97" evidence="3"/>
<dbReference type="InterPro" id="IPR018020">
    <property type="entry name" value="OHCU_decarboxylase"/>
</dbReference>
<evidence type="ECO:0000313" key="9">
    <source>
        <dbReference type="Proteomes" id="UP000237846"/>
    </source>
</evidence>
<comment type="caution">
    <text evidence="8">The sequence shown here is derived from an EMBL/GenBank/DDBJ whole genome shotgun (WGS) entry which is preliminary data.</text>
</comment>
<dbReference type="GO" id="GO:0019628">
    <property type="term" value="P:urate catabolic process"/>
    <property type="evidence" value="ECO:0007669"/>
    <property type="project" value="TreeGrafter"/>
</dbReference>
<accession>A0A2T0QCN4</accession>
<dbReference type="Pfam" id="PF09349">
    <property type="entry name" value="OHCU_decarbox"/>
    <property type="match status" value="1"/>
</dbReference>
<protein>
    <recommendedName>
        <fullName evidence="3">2-oxo-4-hydroxy-4-carboxy-5-ureidoimidazoline decarboxylase</fullName>
        <ecNumber evidence="3">4.1.1.97</ecNumber>
    </recommendedName>
</protein>
<comment type="pathway">
    <text evidence="2">Purine metabolism; urate degradation; (S)-allantoin from urate: step 3/3.</text>
</comment>
<dbReference type="InterPro" id="IPR036778">
    <property type="entry name" value="OHCU_decarboxylase_sf"/>
</dbReference>
<dbReference type="AlphaFoldDB" id="A0A2T0QCN4"/>
<keyword evidence="6" id="KW-0456">Lyase</keyword>
<feature type="domain" description="Oxo-4-hydroxy-4-carboxy-5-ureidoimidazoline decarboxylase" evidence="7">
    <location>
        <begin position="18"/>
        <end position="170"/>
    </location>
</feature>
<sequence>MTFPSADSADVLPLPAFNGLPDDECERELLACCASPPWAARVAAGRPYGTAGALAAASDAALAELDWEQVEAALAAHPRIGERAAGADRAAAWSRREQSGADDAGSRLQAELVEGNRAYEERFGHVFLICATGRSAAEMLAALRERLGNDPAAERPVVREELRRITRIRLGRLVGPTPPEEGR</sequence>
<proteinExistence type="predicted"/>
<evidence type="ECO:0000259" key="7">
    <source>
        <dbReference type="Pfam" id="PF09349"/>
    </source>
</evidence>
<dbReference type="NCBIfam" id="TIGR03180">
    <property type="entry name" value="UraD_2"/>
    <property type="match status" value="1"/>
</dbReference>
<dbReference type="GO" id="GO:0006144">
    <property type="term" value="P:purine nucleobase metabolic process"/>
    <property type="evidence" value="ECO:0007669"/>
    <property type="project" value="UniProtKB-KW"/>
</dbReference>
<dbReference type="SUPFAM" id="SSF158694">
    <property type="entry name" value="UraD-Like"/>
    <property type="match status" value="1"/>
</dbReference>
<organism evidence="8 9">
    <name type="scientific">Allonocardiopsis opalescens</name>
    <dbReference type="NCBI Taxonomy" id="1144618"/>
    <lineage>
        <taxon>Bacteria</taxon>
        <taxon>Bacillati</taxon>
        <taxon>Actinomycetota</taxon>
        <taxon>Actinomycetes</taxon>
        <taxon>Streptosporangiales</taxon>
        <taxon>Allonocardiopsis</taxon>
    </lineage>
</organism>
<keyword evidence="4" id="KW-0659">Purine metabolism</keyword>
<dbReference type="GO" id="GO:0051997">
    <property type="term" value="F:2-oxo-4-hydroxy-4-carboxy-5-ureidoimidazoline decarboxylase activity"/>
    <property type="evidence" value="ECO:0007669"/>
    <property type="project" value="UniProtKB-EC"/>
</dbReference>
<evidence type="ECO:0000256" key="4">
    <source>
        <dbReference type="ARBA" id="ARBA00022631"/>
    </source>
</evidence>
<evidence type="ECO:0000256" key="3">
    <source>
        <dbReference type="ARBA" id="ARBA00012257"/>
    </source>
</evidence>
<dbReference type="Gene3D" id="1.10.3330.10">
    <property type="entry name" value="Oxo-4-hydroxy-4-carboxy-5-ureidoimidazoline decarboxylase"/>
    <property type="match status" value="1"/>
</dbReference>
<dbReference type="RefSeq" id="WP_245929799.1">
    <property type="nucleotide sequence ID" value="NZ_PVZC01000001.1"/>
</dbReference>
<evidence type="ECO:0000256" key="5">
    <source>
        <dbReference type="ARBA" id="ARBA00022793"/>
    </source>
</evidence>
<evidence type="ECO:0000256" key="1">
    <source>
        <dbReference type="ARBA" id="ARBA00001163"/>
    </source>
</evidence>
<dbReference type="InterPro" id="IPR017595">
    <property type="entry name" value="OHCU_decarboxylase-2"/>
</dbReference>
<comment type="catalytic activity">
    <reaction evidence="1">
        <text>5-hydroxy-2-oxo-4-ureido-2,5-dihydro-1H-imidazole-5-carboxylate + H(+) = (S)-allantoin + CO2</text>
        <dbReference type="Rhea" id="RHEA:26301"/>
        <dbReference type="ChEBI" id="CHEBI:15378"/>
        <dbReference type="ChEBI" id="CHEBI:15678"/>
        <dbReference type="ChEBI" id="CHEBI:16526"/>
        <dbReference type="ChEBI" id="CHEBI:58639"/>
        <dbReference type="EC" id="4.1.1.97"/>
    </reaction>
</comment>